<evidence type="ECO:0000313" key="3">
    <source>
        <dbReference type="Proteomes" id="UP001176940"/>
    </source>
</evidence>
<reference evidence="2" key="1">
    <citation type="submission" date="2023-07" db="EMBL/GenBank/DDBJ databases">
        <authorList>
            <person name="Stuckert A."/>
        </authorList>
    </citation>
    <scope>NUCLEOTIDE SEQUENCE</scope>
</reference>
<comment type="caution">
    <text evidence="2">The sequence shown here is derived from an EMBL/GenBank/DDBJ whole genome shotgun (WGS) entry which is preliminary data.</text>
</comment>
<protein>
    <submittedName>
        <fullName evidence="2">Uncharacterized protein</fullName>
    </submittedName>
</protein>
<evidence type="ECO:0000313" key="2">
    <source>
        <dbReference type="EMBL" id="CAJ0937966.1"/>
    </source>
</evidence>
<dbReference type="EMBL" id="CAUEEQ010013988">
    <property type="protein sequence ID" value="CAJ0937966.1"/>
    <property type="molecule type" value="Genomic_DNA"/>
</dbReference>
<name>A0ABN9LE20_9NEOB</name>
<accession>A0ABN9LE20</accession>
<evidence type="ECO:0000256" key="1">
    <source>
        <dbReference type="SAM" id="Coils"/>
    </source>
</evidence>
<keyword evidence="3" id="KW-1185">Reference proteome</keyword>
<feature type="coiled-coil region" evidence="1">
    <location>
        <begin position="106"/>
        <end position="182"/>
    </location>
</feature>
<proteinExistence type="predicted"/>
<sequence>MEFVEKFVKKYASAVYHVSVDKSLEVQYNDLIAQCKIFNNKLNSKVLSKNLKKEKLSNEISVLLKMKELADLKEANYLMQRLQVKEDIEKISDSVIGISDNTTSKIHGLQSDVNELAVINRQLEEQLKECRLSVTSHAAQVYSLELKNSQMEKLIATLESQLDKANCQLHNKEQCIQSLTSKEMQH</sequence>
<keyword evidence="1" id="KW-0175">Coiled coil</keyword>
<dbReference type="Proteomes" id="UP001176940">
    <property type="component" value="Unassembled WGS sequence"/>
</dbReference>
<gene>
    <name evidence="2" type="ORF">RIMI_LOCUS7398771</name>
</gene>
<organism evidence="2 3">
    <name type="scientific">Ranitomeya imitator</name>
    <name type="common">mimic poison frog</name>
    <dbReference type="NCBI Taxonomy" id="111125"/>
    <lineage>
        <taxon>Eukaryota</taxon>
        <taxon>Metazoa</taxon>
        <taxon>Chordata</taxon>
        <taxon>Craniata</taxon>
        <taxon>Vertebrata</taxon>
        <taxon>Euteleostomi</taxon>
        <taxon>Amphibia</taxon>
        <taxon>Batrachia</taxon>
        <taxon>Anura</taxon>
        <taxon>Neobatrachia</taxon>
        <taxon>Hyloidea</taxon>
        <taxon>Dendrobatidae</taxon>
        <taxon>Dendrobatinae</taxon>
        <taxon>Ranitomeya</taxon>
    </lineage>
</organism>